<dbReference type="STRING" id="1507870.A0A1V8TAQ3"/>
<dbReference type="OrthoDB" id="5206740at2759"/>
<feature type="region of interest" description="Disordered" evidence="1">
    <location>
        <begin position="198"/>
        <end position="305"/>
    </location>
</feature>
<gene>
    <name evidence="2" type="ORF">B0A48_06309</name>
</gene>
<dbReference type="AlphaFoldDB" id="A0A1V8TAQ3"/>
<reference evidence="3" key="1">
    <citation type="submission" date="2017-03" db="EMBL/GenBank/DDBJ databases">
        <title>Genomes of endolithic fungi from Antarctica.</title>
        <authorList>
            <person name="Coleine C."/>
            <person name="Masonjones S."/>
            <person name="Stajich J.E."/>
        </authorList>
    </citation>
    <scope>NUCLEOTIDE SEQUENCE [LARGE SCALE GENOMIC DNA]</scope>
    <source>
        <strain evidence="3">CCFEE 5527</strain>
    </source>
</reference>
<sequence>MSVAVLPSAPLPYEHVTMLSAPSPSKRPKLSLNTSSAVPSGFGKKATSLRLETLSATSPTLRNTFSNAHEDVTRLRTPGTRSHRPVLSSLSISSSPISTVEEHLTPIAPGSSHSSVSSAASTSTTDSLPVALPYKLAFNTASILSNGPLQRTRSVRKHFSQSKPMFPTAKKVAFKAPLEEEIHTERYTFCNSDIESSSSTISTLELTPSDRSKARDQVDDEASHLGENSERDLSVKAPTVTGEKREADEDEDDSDTCPATPVAGRRKRDREWVWTLGPVKTIETAETDVHIADDEPDETARQRSQ</sequence>
<evidence type="ECO:0000313" key="3">
    <source>
        <dbReference type="Proteomes" id="UP000192596"/>
    </source>
</evidence>
<dbReference type="Proteomes" id="UP000192596">
    <property type="component" value="Unassembled WGS sequence"/>
</dbReference>
<organism evidence="2 3">
    <name type="scientific">Cryoendolithus antarcticus</name>
    <dbReference type="NCBI Taxonomy" id="1507870"/>
    <lineage>
        <taxon>Eukaryota</taxon>
        <taxon>Fungi</taxon>
        <taxon>Dikarya</taxon>
        <taxon>Ascomycota</taxon>
        <taxon>Pezizomycotina</taxon>
        <taxon>Dothideomycetes</taxon>
        <taxon>Dothideomycetidae</taxon>
        <taxon>Cladosporiales</taxon>
        <taxon>Cladosporiaceae</taxon>
        <taxon>Cryoendolithus</taxon>
    </lineage>
</organism>
<protein>
    <submittedName>
        <fullName evidence="2">Uncharacterized protein</fullName>
    </submittedName>
</protein>
<keyword evidence="3" id="KW-1185">Reference proteome</keyword>
<dbReference type="InParanoid" id="A0A1V8TAQ3"/>
<evidence type="ECO:0000313" key="2">
    <source>
        <dbReference type="EMBL" id="OQO08439.1"/>
    </source>
</evidence>
<name>A0A1V8TAQ3_9PEZI</name>
<proteinExistence type="predicted"/>
<feature type="compositionally biased region" description="Basic and acidic residues" evidence="1">
    <location>
        <begin position="287"/>
        <end position="305"/>
    </location>
</feature>
<feature type="compositionally biased region" description="Basic and acidic residues" evidence="1">
    <location>
        <begin position="208"/>
        <end position="234"/>
    </location>
</feature>
<feature type="compositionally biased region" description="Low complexity" evidence="1">
    <location>
        <begin position="198"/>
        <end position="207"/>
    </location>
</feature>
<evidence type="ECO:0000256" key="1">
    <source>
        <dbReference type="SAM" id="MobiDB-lite"/>
    </source>
</evidence>
<accession>A0A1V8TAQ3</accession>
<comment type="caution">
    <text evidence="2">The sequence shown here is derived from an EMBL/GenBank/DDBJ whole genome shotgun (WGS) entry which is preliminary data.</text>
</comment>
<dbReference type="EMBL" id="NAJO01000012">
    <property type="protein sequence ID" value="OQO08439.1"/>
    <property type="molecule type" value="Genomic_DNA"/>
</dbReference>